<accession>A0A1W6YZ22</accession>
<dbReference type="Pfam" id="PF20256">
    <property type="entry name" value="MoCoBD_2"/>
    <property type="match status" value="2"/>
</dbReference>
<dbReference type="PROSITE" id="PS51318">
    <property type="entry name" value="TAT"/>
    <property type="match status" value="1"/>
</dbReference>
<dbReference type="PANTHER" id="PTHR47495:SF2">
    <property type="entry name" value="ALDEHYDE DEHYDROGENASE"/>
    <property type="match status" value="1"/>
</dbReference>
<protein>
    <submittedName>
        <fullName evidence="2">Aldehyde oxidase</fullName>
    </submittedName>
</protein>
<evidence type="ECO:0000313" key="2">
    <source>
        <dbReference type="EMBL" id="ARP86241.1"/>
    </source>
</evidence>
<dbReference type="EMBL" id="CP021109">
    <property type="protein sequence ID" value="ARP86241.1"/>
    <property type="molecule type" value="Genomic_DNA"/>
</dbReference>
<dbReference type="PANTHER" id="PTHR47495">
    <property type="entry name" value="ALDEHYDE DEHYDROGENASE"/>
    <property type="match status" value="1"/>
</dbReference>
<dbReference type="SMART" id="SM01008">
    <property type="entry name" value="Ald_Xan_dh_C"/>
    <property type="match status" value="1"/>
</dbReference>
<dbReference type="Gene3D" id="3.30.365.10">
    <property type="entry name" value="Aldehyde oxidase/xanthine dehydrogenase, molybdopterin binding domain"/>
    <property type="match status" value="5"/>
</dbReference>
<sequence>MKNLMMKAAQQAAAIDTATLPVRNVSRRRFLQGAGSLVLGVTLAPAWEAVAAESGGASGTDKVFAPNAFVRVDADGTVTVLAKHLEMGQGAYTGLATLVAEEMDADWQRVRVVGAPADSALYKNLAFGIQGTGGSTAIANSFEQMRKAGAAARAMLVAAAAQQWEVAPDSIVVSQGVVSHAASGRKAGFGELAGAASRQAVPAEVVLKKPEQFTLIGKAGVHRVDNRAKTDGTAVFTQDIKLPGMLIAVPAHPPRWGATLAHVDDSKAMQVPGVKAVVRFEGTAHHFGGVAVLATNTWAARAGRDALQLQWDDSKSFRKGTAELLAEYREAAATPGTVAASTGDVEAALSGAARRIEAEFEFPYLAHAAMEPLNCLVKLDDDRCEIWNGEQFQTVDQNAVAQALGMKPEQVQINQLYAGGSFGRRASSQADYVLEAVAIARAARKAGVQAPVKMVWTREDDMRGGYYRPLNLHRARIGLDEQGNVQAWYVRIVGQSIMRGTGLEQAMVKNGIDATSVEGQADLPYAIPNLRVELHTPADVAVPVLWYRSVGHTHTAFSSETLIDEAARLAGKDPVEYRLNLLQKWPRHQAVLRLAAEKAQWGSPLPPAADGARRGRGVAVHESFNTRVAEVVEVTIGKDGALKVDRVVCAVDCGVVVNPDVVKAQMEGGIGFGLATALHGAITLKDGVVQQGNFNDYPVLRMNEMPAVEVHIVPSSEAPTGVGEPGVPPIAPALANAIYDAVGTRIRTLPMGTSLKMA</sequence>
<keyword evidence="3" id="KW-1185">Reference proteome</keyword>
<evidence type="ECO:0000313" key="3">
    <source>
        <dbReference type="Proteomes" id="UP000194139"/>
    </source>
</evidence>
<dbReference type="Gene3D" id="3.90.1170.50">
    <property type="entry name" value="Aldehyde oxidase/xanthine dehydrogenase, a/b hammerhead"/>
    <property type="match status" value="1"/>
</dbReference>
<name>A0A1W6YZ22_9BORD</name>
<dbReference type="InterPro" id="IPR012368">
    <property type="entry name" value="OxRdtase_Mopterin-bd_su_IorB"/>
</dbReference>
<evidence type="ECO:0000259" key="1">
    <source>
        <dbReference type="SMART" id="SM01008"/>
    </source>
</evidence>
<dbReference type="PIRSF" id="PIRSF036389">
    <property type="entry name" value="IOR_B"/>
    <property type="match status" value="1"/>
</dbReference>
<gene>
    <name evidence="2" type="ORF">CAL13_08540</name>
</gene>
<dbReference type="AlphaFoldDB" id="A0A1W6YZ22"/>
<feature type="domain" description="Aldehyde oxidase/xanthine dehydrogenase a/b hammerhead" evidence="1">
    <location>
        <begin position="231"/>
        <end position="315"/>
    </location>
</feature>
<dbReference type="SUPFAM" id="SSF56003">
    <property type="entry name" value="Molybdenum cofactor-binding domain"/>
    <property type="match status" value="2"/>
</dbReference>
<dbReference type="InterPro" id="IPR052516">
    <property type="entry name" value="N-heterocyclic_Hydroxylase"/>
</dbReference>
<dbReference type="InterPro" id="IPR037165">
    <property type="entry name" value="AldOxase/xan_DH_Mopterin-bd_sf"/>
</dbReference>
<proteinExistence type="predicted"/>
<dbReference type="Pfam" id="PF02738">
    <property type="entry name" value="MoCoBD_1"/>
    <property type="match status" value="1"/>
</dbReference>
<dbReference type="GO" id="GO:0016491">
    <property type="term" value="F:oxidoreductase activity"/>
    <property type="evidence" value="ECO:0007669"/>
    <property type="project" value="InterPro"/>
</dbReference>
<dbReference type="InterPro" id="IPR000674">
    <property type="entry name" value="Ald_Oxase/Xan_DH_a/b"/>
</dbReference>
<dbReference type="InterPro" id="IPR006311">
    <property type="entry name" value="TAT_signal"/>
</dbReference>
<organism evidence="2 3">
    <name type="scientific">Bordetella genomosp. 9</name>
    <dbReference type="NCBI Taxonomy" id="1416803"/>
    <lineage>
        <taxon>Bacteria</taxon>
        <taxon>Pseudomonadati</taxon>
        <taxon>Pseudomonadota</taxon>
        <taxon>Betaproteobacteria</taxon>
        <taxon>Burkholderiales</taxon>
        <taxon>Alcaligenaceae</taxon>
        <taxon>Bordetella</taxon>
    </lineage>
</organism>
<dbReference type="InterPro" id="IPR008274">
    <property type="entry name" value="AldOxase/xan_DH_MoCoBD1"/>
</dbReference>
<dbReference type="InterPro" id="IPR046867">
    <property type="entry name" value="AldOxase/xan_DH_MoCoBD2"/>
</dbReference>
<reference evidence="2 3" key="1">
    <citation type="submission" date="2017-05" db="EMBL/GenBank/DDBJ databases">
        <title>Complete and WGS of Bordetella genogroups.</title>
        <authorList>
            <person name="Spilker T."/>
            <person name="LiPuma J."/>
        </authorList>
    </citation>
    <scope>NUCLEOTIDE SEQUENCE [LARGE SCALE GENOMIC DNA]</scope>
    <source>
        <strain evidence="2 3">AU17164</strain>
    </source>
</reference>
<dbReference type="Proteomes" id="UP000194139">
    <property type="component" value="Chromosome"/>
</dbReference>